<dbReference type="CDD" id="cd10509">
    <property type="entry name" value="Zn-ribbon_RPC11"/>
    <property type="match status" value="1"/>
</dbReference>
<feature type="binding site" evidence="9">
    <location>
        <position position="30"/>
    </location>
    <ligand>
        <name>Zn(2+)</name>
        <dbReference type="ChEBI" id="CHEBI:29105"/>
        <label>1</label>
    </ligand>
</feature>
<dbReference type="PANTHER" id="PTHR11239:SF12">
    <property type="entry name" value="DNA-DIRECTED RNA POLYMERASE III SUBUNIT RPC10"/>
    <property type="match status" value="1"/>
</dbReference>
<dbReference type="HOGENOM" id="CLU_093932_3_0_1"/>
<feature type="binding site" evidence="9">
    <location>
        <position position="101"/>
    </location>
    <ligand>
        <name>Zn(2+)</name>
        <dbReference type="ChEBI" id="CHEBI:29105"/>
        <label>2</label>
    </ligand>
</feature>
<dbReference type="Proteomes" id="UP000002866">
    <property type="component" value="Chromosome 9"/>
</dbReference>
<comment type="function">
    <text evidence="8">DNA-dependent RNA polymerase catalyzes the transcription of DNA into RNA using the four ribonucleoside triphosphates as substrates.</text>
</comment>
<dbReference type="SMART" id="SM00661">
    <property type="entry name" value="RPOL9"/>
    <property type="match status" value="1"/>
</dbReference>
<reference evidence="13 14" key="1">
    <citation type="journal article" date="2011" name="Proc. Natl. Acad. Sci. U.S.A.">
        <title>Evolutionary erosion of yeast sex chromosomes by mating-type switching accidents.</title>
        <authorList>
            <person name="Gordon J.L."/>
            <person name="Armisen D."/>
            <person name="Proux-Wera E."/>
            <person name="Oheigeartaigh S.S."/>
            <person name="Byrne K.P."/>
            <person name="Wolfe K.H."/>
        </authorList>
    </citation>
    <scope>NUCLEOTIDE SEQUENCE [LARGE SCALE GENOMIC DNA]</scope>
    <source>
        <strain evidence="14">ATCC 34711 / CBS 6284 / DSM 70876 / NBRC 10599 / NRRL Y-10934 / UCD 77-7</strain>
    </source>
</reference>
<dbReference type="RefSeq" id="XP_004182376.1">
    <property type="nucleotide sequence ID" value="XM_004182328.1"/>
</dbReference>
<proteinExistence type="inferred from homology"/>
<dbReference type="eggNOG" id="KOG2906">
    <property type="taxonomic scope" value="Eukaryota"/>
</dbReference>
<dbReference type="AlphaFoldDB" id="I2H905"/>
<evidence type="ECO:0000259" key="12">
    <source>
        <dbReference type="PROSITE" id="PS51133"/>
    </source>
</evidence>
<gene>
    <name evidence="13" type="primary">TBLA0I01990</name>
    <name evidence="13" type="ORF">TBLA_0I01990</name>
</gene>
<dbReference type="Pfam" id="PF01096">
    <property type="entry name" value="Zn_ribbon_TFIIS"/>
    <property type="match status" value="1"/>
</dbReference>
<evidence type="ECO:0000256" key="8">
    <source>
        <dbReference type="PIRNR" id="PIRNR005586"/>
    </source>
</evidence>
<accession>I2H905</accession>
<comment type="similarity">
    <text evidence="8 11">Belongs to the archaeal rpoM/eukaryotic RPA12/RPB9/RPC11 RNA polymerase family.</text>
</comment>
<keyword evidence="6 8" id="KW-0804">Transcription</keyword>
<dbReference type="FunFam" id="2.20.25.10:FF:000005">
    <property type="entry name" value="DNA-directed RNA polymerase subunit"/>
    <property type="match status" value="1"/>
</dbReference>
<sequence>MISFCPLCNNMLLIATSQTENVYTLTCKSCPYEFPIQGIEIFDRKKLPRKEVDDVLGGGWDNVDQTKVQCPNYDNCGGESAYFFQLQIRSADEPMTTFYKCVNCGNRWKEN</sequence>
<evidence type="ECO:0000256" key="3">
    <source>
        <dbReference type="ARBA" id="ARBA00022723"/>
    </source>
</evidence>
<evidence type="ECO:0000256" key="9">
    <source>
        <dbReference type="PIRSR" id="PIRSR005586-1"/>
    </source>
</evidence>
<comment type="subcellular location">
    <subcellularLocation>
        <location evidence="1 8">Nucleus</location>
    </subcellularLocation>
</comment>
<feature type="binding site" evidence="9">
    <location>
        <position position="70"/>
    </location>
    <ligand>
        <name>Zn(2+)</name>
        <dbReference type="ChEBI" id="CHEBI:29105"/>
        <label>2</label>
    </ligand>
</feature>
<dbReference type="GO" id="GO:0005666">
    <property type="term" value="C:RNA polymerase III complex"/>
    <property type="evidence" value="ECO:0007669"/>
    <property type="project" value="EnsemblFungi"/>
</dbReference>
<dbReference type="FunCoup" id="I2H905">
    <property type="interactions" value="512"/>
</dbReference>
<feature type="binding site" evidence="9">
    <location>
        <position position="5"/>
    </location>
    <ligand>
        <name>Zn(2+)</name>
        <dbReference type="ChEBI" id="CHEBI:29105"/>
        <label>1</label>
    </ligand>
</feature>
<evidence type="ECO:0000256" key="2">
    <source>
        <dbReference type="ARBA" id="ARBA00022478"/>
    </source>
</evidence>
<keyword evidence="7 8" id="KW-0539">Nucleus</keyword>
<organism evidence="13 14">
    <name type="scientific">Henningerozyma blattae (strain ATCC 34711 / CBS 6284 / DSM 70876 / NBRC 10599 / NRRL Y-10934 / UCD 77-7)</name>
    <name type="common">Yeast</name>
    <name type="synonym">Tetrapisispora blattae</name>
    <dbReference type="NCBI Taxonomy" id="1071380"/>
    <lineage>
        <taxon>Eukaryota</taxon>
        <taxon>Fungi</taxon>
        <taxon>Dikarya</taxon>
        <taxon>Ascomycota</taxon>
        <taxon>Saccharomycotina</taxon>
        <taxon>Saccharomycetes</taxon>
        <taxon>Saccharomycetales</taxon>
        <taxon>Saccharomycetaceae</taxon>
        <taxon>Henningerozyma</taxon>
    </lineage>
</organism>
<feature type="binding site" evidence="9">
    <location>
        <position position="104"/>
    </location>
    <ligand>
        <name>Zn(2+)</name>
        <dbReference type="ChEBI" id="CHEBI:29105"/>
        <label>2</label>
    </ligand>
</feature>
<evidence type="ECO:0000256" key="4">
    <source>
        <dbReference type="ARBA" id="ARBA00022771"/>
    </source>
</evidence>
<dbReference type="Pfam" id="PF02150">
    <property type="entry name" value="Zn_ribbon_RPB9"/>
    <property type="match status" value="1"/>
</dbReference>
<evidence type="ECO:0000256" key="5">
    <source>
        <dbReference type="ARBA" id="ARBA00022833"/>
    </source>
</evidence>
<dbReference type="PIRSF" id="PIRSF005586">
    <property type="entry name" value="RNApol_RpoM"/>
    <property type="match status" value="1"/>
</dbReference>
<evidence type="ECO:0000313" key="13">
    <source>
        <dbReference type="EMBL" id="CCH62857.1"/>
    </source>
</evidence>
<dbReference type="InterPro" id="IPR012164">
    <property type="entry name" value="Rpa12/Rpb9/Rpc10/TFS"/>
</dbReference>
<dbReference type="InParanoid" id="I2H905"/>
<dbReference type="InterPro" id="IPR001222">
    <property type="entry name" value="Znf_TFIIS"/>
</dbReference>
<dbReference type="InterPro" id="IPR034014">
    <property type="entry name" value="Zn_ribbon_RPC11_C"/>
</dbReference>
<keyword evidence="3 9" id="KW-0479">Metal-binding</keyword>
<dbReference type="STRING" id="1071380.I2H905"/>
<protein>
    <recommendedName>
        <fullName evidence="8">DNA-directed RNA polymerase subunit</fullName>
    </recommendedName>
</protein>
<feature type="zinc finger region" description="C4-type" evidence="10">
    <location>
        <begin position="5"/>
        <end position="30"/>
    </location>
</feature>
<feature type="binding site" evidence="9">
    <location>
        <position position="76"/>
    </location>
    <ligand>
        <name>Zn(2+)</name>
        <dbReference type="ChEBI" id="CHEBI:29105"/>
        <label>2</label>
    </ligand>
</feature>
<feature type="binding site" evidence="9">
    <location>
        <position position="8"/>
    </location>
    <ligand>
        <name>Zn(2+)</name>
        <dbReference type="ChEBI" id="CHEBI:29105"/>
        <label>1</label>
    </ligand>
</feature>
<dbReference type="GO" id="GO:0006384">
    <property type="term" value="P:transcription initiation at RNA polymerase III promoter"/>
    <property type="evidence" value="ECO:0007669"/>
    <property type="project" value="EnsemblFungi"/>
</dbReference>
<feature type="domain" description="TFIIS-type" evidence="12">
    <location>
        <begin position="66"/>
        <end position="109"/>
    </location>
</feature>
<dbReference type="GO" id="GO:0006386">
    <property type="term" value="P:termination of RNA polymerase III transcription"/>
    <property type="evidence" value="ECO:0007669"/>
    <property type="project" value="EnsemblFungi"/>
</dbReference>
<dbReference type="GO" id="GO:0008270">
    <property type="term" value="F:zinc ion binding"/>
    <property type="evidence" value="ECO:0007669"/>
    <property type="project" value="UniProtKB-KW"/>
</dbReference>
<dbReference type="GO" id="GO:0003676">
    <property type="term" value="F:nucleic acid binding"/>
    <property type="evidence" value="ECO:0007669"/>
    <property type="project" value="InterPro"/>
</dbReference>
<dbReference type="PANTHER" id="PTHR11239">
    <property type="entry name" value="DNA-DIRECTED RNA POLYMERASE"/>
    <property type="match status" value="1"/>
</dbReference>
<dbReference type="GO" id="GO:0042797">
    <property type="term" value="P:tRNA transcription by RNA polymerase III"/>
    <property type="evidence" value="ECO:0007669"/>
    <property type="project" value="EnsemblFungi"/>
</dbReference>
<dbReference type="OMA" id="MEFCDEC"/>
<evidence type="ECO:0000313" key="14">
    <source>
        <dbReference type="Proteomes" id="UP000002866"/>
    </source>
</evidence>
<dbReference type="SMART" id="SM00440">
    <property type="entry name" value="ZnF_C2C2"/>
    <property type="match status" value="1"/>
</dbReference>
<evidence type="ECO:0000256" key="11">
    <source>
        <dbReference type="RuleBase" id="RU003474"/>
    </source>
</evidence>
<evidence type="ECO:0000256" key="7">
    <source>
        <dbReference type="ARBA" id="ARBA00023242"/>
    </source>
</evidence>
<evidence type="ECO:0000256" key="1">
    <source>
        <dbReference type="ARBA" id="ARBA00004123"/>
    </source>
</evidence>
<keyword evidence="4 10" id="KW-0863">Zinc-finger</keyword>
<dbReference type="GeneID" id="14498034"/>
<evidence type="ECO:0000256" key="10">
    <source>
        <dbReference type="PIRSR" id="PIRSR005586-2"/>
    </source>
</evidence>
<evidence type="ECO:0000256" key="6">
    <source>
        <dbReference type="ARBA" id="ARBA00023163"/>
    </source>
</evidence>
<dbReference type="OrthoDB" id="282152at2759"/>
<keyword evidence="14" id="KW-1185">Reference proteome</keyword>
<dbReference type="SUPFAM" id="SSF57783">
    <property type="entry name" value="Zinc beta-ribbon"/>
    <property type="match status" value="2"/>
</dbReference>
<dbReference type="PROSITE" id="PS51133">
    <property type="entry name" value="ZF_TFIIS_2"/>
    <property type="match status" value="1"/>
</dbReference>
<keyword evidence="5 9" id="KW-0862">Zinc</keyword>
<keyword evidence="2 8" id="KW-0240">DNA-directed RNA polymerase</keyword>
<dbReference type="Gene3D" id="2.20.25.10">
    <property type="match status" value="1"/>
</dbReference>
<dbReference type="InterPro" id="IPR001529">
    <property type="entry name" value="Zn_ribbon_RPB9"/>
</dbReference>
<dbReference type="EMBL" id="HE806324">
    <property type="protein sequence ID" value="CCH62857.1"/>
    <property type="molecule type" value="Genomic_DNA"/>
</dbReference>
<dbReference type="GO" id="GO:0003899">
    <property type="term" value="F:DNA-directed RNA polymerase activity"/>
    <property type="evidence" value="ECO:0007669"/>
    <property type="project" value="EnsemblFungi"/>
</dbReference>
<dbReference type="KEGG" id="tbl:TBLA_0I01990"/>
<name>I2H905_HENB6</name>
<feature type="binding site" evidence="9">
    <location>
        <position position="27"/>
    </location>
    <ligand>
        <name>Zn(2+)</name>
        <dbReference type="ChEBI" id="CHEBI:29105"/>
        <label>1</label>
    </ligand>
</feature>